<dbReference type="EMBL" id="HG722823">
    <property type="protein sequence ID" value="CDJ63513.1"/>
    <property type="molecule type" value="Genomic_DNA"/>
</dbReference>
<reference evidence="2" key="1">
    <citation type="submission" date="2013-10" db="EMBL/GenBank/DDBJ databases">
        <title>Genomic analysis of the causative agents of coccidiosis in chickens.</title>
        <authorList>
            <person name="Reid A.J."/>
            <person name="Blake D."/>
            <person name="Billington K."/>
            <person name="Browne H."/>
            <person name="Dunn M."/>
            <person name="Hung S."/>
            <person name="Kawahara F."/>
            <person name="Miranda-Saavedra D."/>
            <person name="Mourier T."/>
            <person name="Nagra H."/>
            <person name="Otto T.D."/>
            <person name="Rawlings N."/>
            <person name="Sanchez A."/>
            <person name="Sanders M."/>
            <person name="Subramaniam C."/>
            <person name="Tay Y."/>
            <person name="Dear P."/>
            <person name="Doerig C."/>
            <person name="Gruber A."/>
            <person name="Parkinson J."/>
            <person name="Shirley M."/>
            <person name="Wan K.L."/>
            <person name="Berriman M."/>
            <person name="Tomley F."/>
            <person name="Pain A."/>
        </authorList>
    </citation>
    <scope>NUCLEOTIDE SEQUENCE [LARGE SCALE GENOMIC DNA]</scope>
    <source>
        <strain evidence="2">Houghton</strain>
    </source>
</reference>
<feature type="compositionally biased region" description="Polar residues" evidence="1">
    <location>
        <begin position="292"/>
        <end position="307"/>
    </location>
</feature>
<dbReference type="GeneID" id="25474663"/>
<feature type="compositionally biased region" description="Low complexity" evidence="1">
    <location>
        <begin position="323"/>
        <end position="335"/>
    </location>
</feature>
<name>U6MKA5_9EIME</name>
<feature type="region of interest" description="Disordered" evidence="1">
    <location>
        <begin position="1"/>
        <end position="104"/>
    </location>
</feature>
<keyword evidence="3" id="KW-1185">Reference proteome</keyword>
<gene>
    <name evidence="2" type="ORF">ENH_00045070</name>
</gene>
<dbReference type="OrthoDB" id="347473at2759"/>
<feature type="region of interest" description="Disordered" evidence="1">
    <location>
        <begin position="292"/>
        <end position="335"/>
    </location>
</feature>
<protein>
    <submittedName>
        <fullName evidence="2">Uncharacterized protein</fullName>
    </submittedName>
</protein>
<feature type="region of interest" description="Disordered" evidence="1">
    <location>
        <begin position="372"/>
        <end position="403"/>
    </location>
</feature>
<proteinExistence type="predicted"/>
<feature type="region of interest" description="Disordered" evidence="1">
    <location>
        <begin position="117"/>
        <end position="138"/>
    </location>
</feature>
<evidence type="ECO:0000313" key="2">
    <source>
        <dbReference type="EMBL" id="CDJ63513.1"/>
    </source>
</evidence>
<sequence>MDVQSKINCSLDDLIRQQRRGPKTAAVGTPQKGAAPQRFSRTTGVLKKPVSQKQQQARIGQRPQQQQLKYSPRPQQPQVGASRRRQQQQQQQQARKSRNLSVADKINLPLDALIASRQEQQQRQQPKQQQQQQQQRVGTGVALLGRKTGVSGRRGTILASRISARRGRLGAAAAATAAIRGPPRGAAAKALATTARKEGRFRTPHQQVVETLKSAAGFKNAATRRSAGSNAYIRAAARASTRARFAAAGSRRLDNGALQLRRRPAAALYPVSRLNTSLARRRAFGATLARATSNTAAAQEPHITTGTAAKPVDRRRPPPTLLSAPAAGAVSPPSHVADPEALANIKIMATLDTVPAPLPQQRGTHVAIPAAMQRQQEEQQQQPSRAVGAAVADHGSLSSRFGY</sequence>
<feature type="compositionally biased region" description="Low complexity" evidence="1">
    <location>
        <begin position="117"/>
        <end position="136"/>
    </location>
</feature>
<dbReference type="RefSeq" id="XP_013440875.1">
    <property type="nucleotide sequence ID" value="XM_013585421.1"/>
</dbReference>
<evidence type="ECO:0000313" key="3">
    <source>
        <dbReference type="Proteomes" id="UP000030754"/>
    </source>
</evidence>
<reference evidence="2" key="2">
    <citation type="submission" date="2013-10" db="EMBL/GenBank/DDBJ databases">
        <authorList>
            <person name="Aslett M."/>
        </authorList>
    </citation>
    <scope>NUCLEOTIDE SEQUENCE [LARGE SCALE GENOMIC DNA]</scope>
    <source>
        <strain evidence="2">Houghton</strain>
    </source>
</reference>
<dbReference type="VEuPathDB" id="ToxoDB:ENH_00045070"/>
<dbReference type="AlphaFoldDB" id="U6MKA5"/>
<feature type="compositionally biased region" description="Low complexity" evidence="1">
    <location>
        <begin position="52"/>
        <end position="67"/>
    </location>
</feature>
<evidence type="ECO:0000256" key="1">
    <source>
        <dbReference type="SAM" id="MobiDB-lite"/>
    </source>
</evidence>
<organism evidence="2 3">
    <name type="scientific">Eimeria necatrix</name>
    <dbReference type="NCBI Taxonomy" id="51315"/>
    <lineage>
        <taxon>Eukaryota</taxon>
        <taxon>Sar</taxon>
        <taxon>Alveolata</taxon>
        <taxon>Apicomplexa</taxon>
        <taxon>Conoidasida</taxon>
        <taxon>Coccidia</taxon>
        <taxon>Eucoccidiorida</taxon>
        <taxon>Eimeriorina</taxon>
        <taxon>Eimeriidae</taxon>
        <taxon>Eimeria</taxon>
    </lineage>
</organism>
<dbReference type="Proteomes" id="UP000030754">
    <property type="component" value="Unassembled WGS sequence"/>
</dbReference>
<accession>U6MKA5</accession>